<keyword evidence="2" id="KW-1185">Reference proteome</keyword>
<reference evidence="1 2" key="1">
    <citation type="journal article" date="2003" name="Proc. Natl. Acad. Sci. U.S.A.">
        <title>Complete genome sequence of the marine planctomycete Pirellula sp. strain 1.</title>
        <authorList>
            <person name="Gloeckner F.O."/>
            <person name="Kube M."/>
            <person name="Bauer M."/>
            <person name="Teeling H."/>
            <person name="Lombardot T."/>
            <person name="Ludwig W."/>
            <person name="Gade D."/>
            <person name="Beck A."/>
            <person name="Borzym K."/>
            <person name="Heitmann K."/>
            <person name="Rabus R."/>
            <person name="Schlesner H."/>
            <person name="Amann R."/>
            <person name="Reinhardt R."/>
        </authorList>
    </citation>
    <scope>NUCLEOTIDE SEQUENCE [LARGE SCALE GENOMIC DNA]</scope>
    <source>
        <strain evidence="2">DSM 10527 / NCIMB 13988 / SH1</strain>
    </source>
</reference>
<dbReference type="HOGENOM" id="CLU_2791203_0_0_0"/>
<evidence type="ECO:0000313" key="2">
    <source>
        <dbReference type="Proteomes" id="UP000001025"/>
    </source>
</evidence>
<dbReference type="Proteomes" id="UP000001025">
    <property type="component" value="Chromosome"/>
</dbReference>
<dbReference type="EMBL" id="BX294146">
    <property type="protein sequence ID" value="CAD75518.1"/>
    <property type="molecule type" value="Genomic_DNA"/>
</dbReference>
<protein>
    <submittedName>
        <fullName evidence="1">Uncharacterized protein</fullName>
    </submittedName>
</protein>
<dbReference type="KEGG" id="rba:RB7702"/>
<dbReference type="InParanoid" id="Q7UNA1"/>
<dbReference type="EnsemblBacteria" id="CAD75518">
    <property type="protein sequence ID" value="CAD75518"/>
    <property type="gene ID" value="RB7702"/>
</dbReference>
<evidence type="ECO:0000313" key="1">
    <source>
        <dbReference type="EMBL" id="CAD75518.1"/>
    </source>
</evidence>
<dbReference type="STRING" id="243090.RB7702"/>
<accession>Q7UNA1</accession>
<organism evidence="1 2">
    <name type="scientific">Rhodopirellula baltica (strain DSM 10527 / NCIMB 13988 / SH1)</name>
    <dbReference type="NCBI Taxonomy" id="243090"/>
    <lineage>
        <taxon>Bacteria</taxon>
        <taxon>Pseudomonadati</taxon>
        <taxon>Planctomycetota</taxon>
        <taxon>Planctomycetia</taxon>
        <taxon>Pirellulales</taxon>
        <taxon>Pirellulaceae</taxon>
        <taxon>Rhodopirellula</taxon>
    </lineage>
</organism>
<dbReference type="AlphaFoldDB" id="Q7UNA1"/>
<name>Q7UNA1_RHOBA</name>
<sequence length="68" mass="7820">MEVCFRYQGVSANHSSSWAGIIGNNYARTERKISGIGFQPFYTPHLETPKISVRSEWISVLPERPREH</sequence>
<gene>
    <name evidence="1" type="ordered locus">RB7702</name>
</gene>
<proteinExistence type="predicted"/>